<dbReference type="RefSeq" id="WP_083578182.1">
    <property type="nucleotide sequence ID" value="NZ_FQZE01000012.1"/>
</dbReference>
<name>A0A1M6GZA8_9BACT</name>
<reference evidence="3 4" key="1">
    <citation type="submission" date="2016-11" db="EMBL/GenBank/DDBJ databases">
        <authorList>
            <person name="Jaros S."/>
            <person name="Januszkiewicz K."/>
            <person name="Wedrychowicz H."/>
        </authorList>
    </citation>
    <scope>NUCLEOTIDE SEQUENCE [LARGE SCALE GENOMIC DNA]</scope>
    <source>
        <strain evidence="3 4">DSM 27063</strain>
    </source>
</reference>
<dbReference type="EMBL" id="FQZE01000012">
    <property type="protein sequence ID" value="SHJ15250.1"/>
    <property type="molecule type" value="Genomic_DNA"/>
</dbReference>
<dbReference type="Pfam" id="PF18962">
    <property type="entry name" value="Por_Secre_tail"/>
    <property type="match status" value="1"/>
</dbReference>
<dbReference type="InterPro" id="IPR002102">
    <property type="entry name" value="Cohesin_dom"/>
</dbReference>
<evidence type="ECO:0000313" key="4">
    <source>
        <dbReference type="Proteomes" id="UP000184050"/>
    </source>
</evidence>
<evidence type="ECO:0000259" key="1">
    <source>
        <dbReference type="Pfam" id="PF00963"/>
    </source>
</evidence>
<evidence type="ECO:0000313" key="3">
    <source>
        <dbReference type="EMBL" id="SHJ15250.1"/>
    </source>
</evidence>
<dbReference type="OrthoDB" id="5524298at2"/>
<dbReference type="CDD" id="cd08547">
    <property type="entry name" value="Type_II_cohesin"/>
    <property type="match status" value="1"/>
</dbReference>
<dbReference type="Gene3D" id="2.60.40.680">
    <property type="match status" value="1"/>
</dbReference>
<dbReference type="SUPFAM" id="SSF49384">
    <property type="entry name" value="Carbohydrate-binding domain"/>
    <property type="match status" value="1"/>
</dbReference>
<dbReference type="AlphaFoldDB" id="A0A1M6GZA8"/>
<proteinExistence type="predicted"/>
<organism evidence="3 4">
    <name type="scientific">Tangfeifania diversioriginum</name>
    <dbReference type="NCBI Taxonomy" id="1168035"/>
    <lineage>
        <taxon>Bacteria</taxon>
        <taxon>Pseudomonadati</taxon>
        <taxon>Bacteroidota</taxon>
        <taxon>Bacteroidia</taxon>
        <taxon>Marinilabiliales</taxon>
        <taxon>Prolixibacteraceae</taxon>
        <taxon>Tangfeifania</taxon>
    </lineage>
</organism>
<evidence type="ECO:0000259" key="2">
    <source>
        <dbReference type="Pfam" id="PF18962"/>
    </source>
</evidence>
<dbReference type="Proteomes" id="UP000184050">
    <property type="component" value="Unassembled WGS sequence"/>
</dbReference>
<dbReference type="GO" id="GO:0030246">
    <property type="term" value="F:carbohydrate binding"/>
    <property type="evidence" value="ECO:0007669"/>
    <property type="project" value="InterPro"/>
</dbReference>
<dbReference type="InterPro" id="IPR008965">
    <property type="entry name" value="CBM2/CBM3_carb-bd_dom_sf"/>
</dbReference>
<dbReference type="Pfam" id="PF00963">
    <property type="entry name" value="Cohesin"/>
    <property type="match status" value="1"/>
</dbReference>
<gene>
    <name evidence="3" type="ORF">SAMN05444280_11220</name>
</gene>
<keyword evidence="4" id="KW-1185">Reference proteome</keyword>
<accession>A0A1M6GZA8</accession>
<dbReference type="GO" id="GO:0000272">
    <property type="term" value="P:polysaccharide catabolic process"/>
    <property type="evidence" value="ECO:0007669"/>
    <property type="project" value="InterPro"/>
</dbReference>
<sequence>MKFTRNLQVLNYFLFVGVFLVLSFNVQGANAPVITMGNVFNAEPGEQVTVPVTVSDFDSIGGFTLTLDYNYDEIQFVSGTQNSSLGGTFDIGDIDLGDGVHRLTVSWFKSGNEGVTLEDGSTLVEYVFTFQKGPAQLNWFENGPSCEFTDPGASVLDDMPTSDHYNNGIVSEEELPKPIITTDGPTTFYEGEEVTLTSSTGNGYLWSTGDTTKSIVVTETGSYTVQTINEEGLLSEESEPMEVNVISVGDAVLSFRLANPAIINEGTKNFLKFDIQVKADVSETWLWKSRINIDFKSTTISATETNWSATPGMLFQGNNSLGNSKYTVDFTVSGNSAEINFNGDESAQNLGATNNDFAEVSTEYKTLVSIKALIISNTGVAGISFDQDLMNGNQLYKLSAAPWFSSYAITNGYASENLTDIFVGRIFSAAGWSQILGLDWTKVVNTSVWEGDATIPDDLLSNINNLRIHPSATLSVPPSGKLTVYGTTDIGSDKRLIINSDETGTGSLLASSVSGIAKAQKFIEPNTWQMIAPPLNGQGIADFLTTNTGIGFANGTERSITDFDASSESWNNNFTTSASGNIETGKGYFMLLSDSNQVEFSGNVQTGDQNIAVAAEKWNFIGNPYTSAIRINSATENESDFLSENAEKLDPAYGAIYMWNEPDESNGYAGEFKVISNASAPMDIQQGQAFFVKMNSGESSVGFNSGMQAHNPLLQQKSASEGNHFVRLNASSGETDFSTLLSFLDGMTTGLDPTYDAALFSGTTDLTVYTLMAGENDVPFAIQALPIVEYSETIIPIGLEFEIGGEVVFSADLTNMPNSAEVILEDTQNEMLTDLTEGNYTVEIEADFSSEDRFVLHVKYVATDAELIYTENDLKVFFNRNEQIVVDGNVSGKTIAKLYDLKGRLIKNENLIQGNYNKIQLSAFDPGIYLLHIQDLERNKTQSFKIPLFQ</sequence>
<dbReference type="InterPro" id="IPR026444">
    <property type="entry name" value="Secre_tail"/>
</dbReference>
<dbReference type="NCBIfam" id="TIGR04183">
    <property type="entry name" value="Por_Secre_tail"/>
    <property type="match status" value="1"/>
</dbReference>
<protein>
    <submittedName>
        <fullName evidence="3">Por secretion system C-terminal sorting domain-containing protein</fullName>
    </submittedName>
</protein>
<feature type="domain" description="Cohesin" evidence="1">
    <location>
        <begin position="41"/>
        <end position="119"/>
    </location>
</feature>
<feature type="domain" description="Secretion system C-terminal sorting" evidence="2">
    <location>
        <begin position="889"/>
        <end position="944"/>
    </location>
</feature>
<dbReference type="STRING" id="1168035.SAMN05444280_11220"/>